<evidence type="ECO:0000313" key="2">
    <source>
        <dbReference type="EMBL" id="TQE07463.1"/>
    </source>
</evidence>
<protein>
    <submittedName>
        <fullName evidence="2">Uncharacterized protein</fullName>
    </submittedName>
</protein>
<name>A0A540NA62_MALBA</name>
<feature type="region of interest" description="Disordered" evidence="1">
    <location>
        <begin position="145"/>
        <end position="166"/>
    </location>
</feature>
<accession>A0A540NA62</accession>
<dbReference type="EMBL" id="VIEB01000085">
    <property type="protein sequence ID" value="TQE07463.1"/>
    <property type="molecule type" value="Genomic_DNA"/>
</dbReference>
<dbReference type="Proteomes" id="UP000315295">
    <property type="component" value="Unassembled WGS sequence"/>
</dbReference>
<gene>
    <name evidence="2" type="ORF">C1H46_006940</name>
</gene>
<dbReference type="AlphaFoldDB" id="A0A540NA62"/>
<proteinExistence type="predicted"/>
<feature type="region of interest" description="Disordered" evidence="1">
    <location>
        <begin position="97"/>
        <end position="118"/>
    </location>
</feature>
<evidence type="ECO:0000313" key="3">
    <source>
        <dbReference type="Proteomes" id="UP000315295"/>
    </source>
</evidence>
<feature type="compositionally biased region" description="Basic and acidic residues" evidence="1">
    <location>
        <begin position="145"/>
        <end position="159"/>
    </location>
</feature>
<comment type="caution">
    <text evidence="2">The sequence shown here is derived from an EMBL/GenBank/DDBJ whole genome shotgun (WGS) entry which is preliminary data.</text>
</comment>
<reference evidence="2 3" key="1">
    <citation type="journal article" date="2019" name="G3 (Bethesda)">
        <title>Sequencing of a Wild Apple (Malus baccata) Genome Unravels the Differences Between Cultivated and Wild Apple Species Regarding Disease Resistance and Cold Tolerance.</title>
        <authorList>
            <person name="Chen X."/>
        </authorList>
    </citation>
    <scope>NUCLEOTIDE SEQUENCE [LARGE SCALE GENOMIC DNA]</scope>
    <source>
        <strain evidence="3">cv. Shandingzi</strain>
        <tissue evidence="2">Leaves</tissue>
    </source>
</reference>
<feature type="region of interest" description="Disordered" evidence="1">
    <location>
        <begin position="34"/>
        <end position="77"/>
    </location>
</feature>
<sequence>MSGAKWWYSDGRQPPPLSMNLAVRKRLTGSWDVRVDLPNASGDGRKQHRQNSAEEGHRHSSSSLFQAQAPCSSPPKPNGFGTIWSLLGLGPLGDSELQEEADERLQEPATRPACKISRAPQDDNVMLLTREDAKFCSMEDKKLPGKEETAKKVKPRPEKTSNAGGTKADLHIAKGEEDIGYCAGYVGELMIVTTYRSYSSPFCSLTSVFLRRGFINAWQSPDIKFLGNGG</sequence>
<evidence type="ECO:0000256" key="1">
    <source>
        <dbReference type="SAM" id="MobiDB-lite"/>
    </source>
</evidence>
<organism evidence="2 3">
    <name type="scientific">Malus baccata</name>
    <name type="common">Siberian crab apple</name>
    <name type="synonym">Pyrus baccata</name>
    <dbReference type="NCBI Taxonomy" id="106549"/>
    <lineage>
        <taxon>Eukaryota</taxon>
        <taxon>Viridiplantae</taxon>
        <taxon>Streptophyta</taxon>
        <taxon>Embryophyta</taxon>
        <taxon>Tracheophyta</taxon>
        <taxon>Spermatophyta</taxon>
        <taxon>Magnoliopsida</taxon>
        <taxon>eudicotyledons</taxon>
        <taxon>Gunneridae</taxon>
        <taxon>Pentapetalae</taxon>
        <taxon>rosids</taxon>
        <taxon>fabids</taxon>
        <taxon>Rosales</taxon>
        <taxon>Rosaceae</taxon>
        <taxon>Amygdaloideae</taxon>
        <taxon>Maleae</taxon>
        <taxon>Malus</taxon>
    </lineage>
</organism>
<feature type="compositionally biased region" description="Polar residues" evidence="1">
    <location>
        <begin position="61"/>
        <end position="71"/>
    </location>
</feature>
<keyword evidence="3" id="KW-1185">Reference proteome</keyword>